<dbReference type="GO" id="GO:0016787">
    <property type="term" value="F:hydrolase activity"/>
    <property type="evidence" value="ECO:0007669"/>
    <property type="project" value="UniProtKB-KW"/>
</dbReference>
<protein>
    <submittedName>
        <fullName evidence="2">Alpha/beta fold hydrolase</fullName>
    </submittedName>
</protein>
<dbReference type="InterPro" id="IPR050266">
    <property type="entry name" value="AB_hydrolase_sf"/>
</dbReference>
<reference evidence="2 3" key="1">
    <citation type="submission" date="2020-10" db="EMBL/GenBank/DDBJ databases">
        <title>Connecting structure to function with the recovery of over 1000 high-quality activated sludge metagenome-assembled genomes encoding full-length rRNA genes using long-read sequencing.</title>
        <authorList>
            <person name="Singleton C.M."/>
            <person name="Petriglieri F."/>
            <person name="Kristensen J.M."/>
            <person name="Kirkegaard R.H."/>
            <person name="Michaelsen T.Y."/>
            <person name="Andersen M.H."/>
            <person name="Karst S.M."/>
            <person name="Dueholm M.S."/>
            <person name="Nielsen P.H."/>
            <person name="Albertsen M."/>
        </authorList>
    </citation>
    <scope>NUCLEOTIDE SEQUENCE [LARGE SCALE GENOMIC DNA]</scope>
    <source>
        <strain evidence="2">Lyne_18-Q3-R50-59_MAXAC.006</strain>
    </source>
</reference>
<dbReference type="PRINTS" id="PR00412">
    <property type="entry name" value="EPOXHYDRLASE"/>
</dbReference>
<evidence type="ECO:0000259" key="1">
    <source>
        <dbReference type="Pfam" id="PF00561"/>
    </source>
</evidence>
<comment type="caution">
    <text evidence="2">The sequence shown here is derived from an EMBL/GenBank/DDBJ whole genome shotgun (WGS) entry which is preliminary data.</text>
</comment>
<dbReference type="InterPro" id="IPR000639">
    <property type="entry name" value="Epox_hydrolase-like"/>
</dbReference>
<keyword evidence="2" id="KW-0378">Hydrolase</keyword>
<sequence length="279" mass="29465">MSEEPDVNDQPNATWPLSYDEAGRGGEPLMLVHGFTGGRADFSEWIDPLAAMGRHVVVPDLRGHGTSGGPAGADRYGLDAFAADVLGLADLLGWNRFGLLGHSMGGMVAQRMAIGAQDRLTSLVLMDTHHGAVGGMDPGLVDLAIEVALTEGMEALATAMDQLGGSPLETEPARRLRLERPDIAAIDRAKLVASHPDMYASMARQLIGATDRLDQLTAVSVPTLVIVGEHDLPFIPASRAMAAAIPGARLVEVANAGHSPQREAPDAWWRALSEFLNGS</sequence>
<dbReference type="AlphaFoldDB" id="A0A936TE28"/>
<name>A0A936TE28_9ACTN</name>
<organism evidence="2 3">
    <name type="scientific">Candidatus Neomicrothrix subdominans</name>
    <dbReference type="NCBI Taxonomy" id="2954438"/>
    <lineage>
        <taxon>Bacteria</taxon>
        <taxon>Bacillati</taxon>
        <taxon>Actinomycetota</taxon>
        <taxon>Acidimicrobiia</taxon>
        <taxon>Acidimicrobiales</taxon>
        <taxon>Microthrixaceae</taxon>
        <taxon>Candidatus Neomicrothrix</taxon>
    </lineage>
</organism>
<dbReference type="Proteomes" id="UP000727993">
    <property type="component" value="Unassembled WGS sequence"/>
</dbReference>
<gene>
    <name evidence="2" type="ORF">IPN02_15740</name>
</gene>
<dbReference type="PANTHER" id="PTHR43798">
    <property type="entry name" value="MONOACYLGLYCEROL LIPASE"/>
    <property type="match status" value="1"/>
</dbReference>
<evidence type="ECO:0000313" key="3">
    <source>
        <dbReference type="Proteomes" id="UP000727993"/>
    </source>
</evidence>
<evidence type="ECO:0000313" key="2">
    <source>
        <dbReference type="EMBL" id="MBK9298256.1"/>
    </source>
</evidence>
<dbReference type="Pfam" id="PF00561">
    <property type="entry name" value="Abhydrolase_1"/>
    <property type="match status" value="1"/>
</dbReference>
<feature type="domain" description="AB hydrolase-1" evidence="1">
    <location>
        <begin position="28"/>
        <end position="263"/>
    </location>
</feature>
<dbReference type="EMBL" id="JADJZA010000008">
    <property type="protein sequence ID" value="MBK9298256.1"/>
    <property type="molecule type" value="Genomic_DNA"/>
</dbReference>
<dbReference type="PRINTS" id="PR00111">
    <property type="entry name" value="ABHYDROLASE"/>
</dbReference>
<dbReference type="InterPro" id="IPR000073">
    <property type="entry name" value="AB_hydrolase_1"/>
</dbReference>
<proteinExistence type="predicted"/>
<dbReference type="Gene3D" id="3.40.50.1820">
    <property type="entry name" value="alpha/beta hydrolase"/>
    <property type="match status" value="1"/>
</dbReference>
<dbReference type="InterPro" id="IPR029058">
    <property type="entry name" value="AB_hydrolase_fold"/>
</dbReference>
<dbReference type="SUPFAM" id="SSF53474">
    <property type="entry name" value="alpha/beta-Hydrolases"/>
    <property type="match status" value="1"/>
</dbReference>
<accession>A0A936TE28</accession>